<dbReference type="GO" id="GO:0042597">
    <property type="term" value="C:periplasmic space"/>
    <property type="evidence" value="ECO:0007669"/>
    <property type="project" value="UniProtKB-SubCell"/>
</dbReference>
<evidence type="ECO:0000313" key="3">
    <source>
        <dbReference type="EMBL" id="MBR0656527.1"/>
    </source>
</evidence>
<evidence type="ECO:0000256" key="1">
    <source>
        <dbReference type="ARBA" id="ARBA00004418"/>
    </source>
</evidence>
<dbReference type="AlphaFoldDB" id="A0AAF1JY25"/>
<dbReference type="EMBL" id="JAAEDH010000019">
    <property type="protein sequence ID" value="MBR0656527.1"/>
    <property type="molecule type" value="Genomic_DNA"/>
</dbReference>
<dbReference type="PANTHER" id="PTHR43649:SF30">
    <property type="entry name" value="ABC TRANSPORTER SUBSTRATE-BINDING PROTEIN"/>
    <property type="match status" value="1"/>
</dbReference>
<keyword evidence="4" id="KW-1185">Reference proteome</keyword>
<comment type="subcellular location">
    <subcellularLocation>
        <location evidence="1">Periplasm</location>
    </subcellularLocation>
</comment>
<dbReference type="RefSeq" id="WP_211875394.1">
    <property type="nucleotide sequence ID" value="NZ_JAAEDH010000019.1"/>
</dbReference>
<sequence>MSIRAGNGMSRRNVLRSGAGVMAAGTLSAPMVHAQGTGGTLRCGFWDHWVPVGNDILRRLCAEWGQANRVEVQIDFITSVGNQNLLTIAAQAQSRSGHDLLSFPTWEPASKAELLEPVDDVMGRLIGKYGAVTPAAEYLGKVNNRWVAIPAVSGTQMKPACVRFDLLQQHAGIDIRAMWPAENRRGPGADTWTWDTFLTAAEKCHAAGFSFGIPMGAFTDAVDLVGALFASYGASVMDARGNITVRNNAKLRTAIEYMVRLSRFLPNDVWAWDDASNNRALISGRSALIFNPPSAWAVAKRDAPQVSANCWTVPVPAGPEGRFTPYLPYFWGIWNFSRNKSSAKALLEHLSERPQAEAQTTTSSGYDIPPFQSMNDFAIWATEGPPVGTVFNYPIKPHHQSQTSVAFAPAPAEFAVQAYTLALNTKVVARIVQGGESIDAALGWLERELTTIKRGG</sequence>
<reference evidence="3" key="2">
    <citation type="journal article" date="2021" name="Syst. Appl. Microbiol.">
        <title>Roseomonas hellenica sp. nov., isolated from roots of wild-growing Alkanna tinctoria.</title>
        <authorList>
            <person name="Rat A."/>
            <person name="Naranjo H.D."/>
            <person name="Lebbe L."/>
            <person name="Cnockaert M."/>
            <person name="Krigas N."/>
            <person name="Grigoriadou K."/>
            <person name="Maloupa E."/>
            <person name="Willems A."/>
        </authorList>
    </citation>
    <scope>NUCLEOTIDE SEQUENCE</scope>
    <source>
        <strain evidence="3">LMG 28251</strain>
    </source>
</reference>
<accession>A0AAF1JY25</accession>
<comment type="similarity">
    <text evidence="2">Belongs to the bacterial solute-binding protein 1 family.</text>
</comment>
<proteinExistence type="inferred from homology"/>
<dbReference type="Proteomes" id="UP001196068">
    <property type="component" value="Unassembled WGS sequence"/>
</dbReference>
<gene>
    <name evidence="3" type="ORF">GXW79_15710</name>
</gene>
<name>A0AAF1JY25_9PROT</name>
<comment type="caution">
    <text evidence="3">The sequence shown here is derived from an EMBL/GenBank/DDBJ whole genome shotgun (WGS) entry which is preliminary data.</text>
</comment>
<dbReference type="PROSITE" id="PS51318">
    <property type="entry name" value="TAT"/>
    <property type="match status" value="1"/>
</dbReference>
<protein>
    <submittedName>
        <fullName evidence="3">Extracellular solute-binding protein</fullName>
    </submittedName>
</protein>
<dbReference type="Gene3D" id="3.40.190.10">
    <property type="entry name" value="Periplasmic binding protein-like II"/>
    <property type="match status" value="1"/>
</dbReference>
<evidence type="ECO:0000256" key="2">
    <source>
        <dbReference type="ARBA" id="ARBA00008520"/>
    </source>
</evidence>
<dbReference type="InterPro" id="IPR006311">
    <property type="entry name" value="TAT_signal"/>
</dbReference>
<reference evidence="3" key="1">
    <citation type="submission" date="2020-01" db="EMBL/GenBank/DDBJ databases">
        <authorList>
            <person name="Rat A."/>
        </authorList>
    </citation>
    <scope>NUCLEOTIDE SEQUENCE</scope>
    <source>
        <strain evidence="3">LMG 28251</strain>
    </source>
</reference>
<dbReference type="InterPro" id="IPR050490">
    <property type="entry name" value="Bact_solute-bd_prot1"/>
</dbReference>
<dbReference type="SUPFAM" id="SSF53850">
    <property type="entry name" value="Periplasmic binding protein-like II"/>
    <property type="match status" value="1"/>
</dbReference>
<dbReference type="PANTHER" id="PTHR43649">
    <property type="entry name" value="ARABINOSE-BINDING PROTEIN-RELATED"/>
    <property type="match status" value="1"/>
</dbReference>
<evidence type="ECO:0000313" key="4">
    <source>
        <dbReference type="Proteomes" id="UP001196068"/>
    </source>
</evidence>
<dbReference type="InterPro" id="IPR006059">
    <property type="entry name" value="SBP"/>
</dbReference>
<organism evidence="3 4">
    <name type="scientific">Plastoroseomonas arctica</name>
    <dbReference type="NCBI Taxonomy" id="1509237"/>
    <lineage>
        <taxon>Bacteria</taxon>
        <taxon>Pseudomonadati</taxon>
        <taxon>Pseudomonadota</taxon>
        <taxon>Alphaproteobacteria</taxon>
        <taxon>Acetobacterales</taxon>
        <taxon>Acetobacteraceae</taxon>
        <taxon>Plastoroseomonas</taxon>
    </lineage>
</organism>
<dbReference type="Pfam" id="PF13416">
    <property type="entry name" value="SBP_bac_8"/>
    <property type="match status" value="1"/>
</dbReference>